<comment type="caution">
    <text evidence="1">The sequence shown here is derived from an EMBL/GenBank/DDBJ whole genome shotgun (WGS) entry which is preliminary data.</text>
</comment>
<reference evidence="1 2" key="1">
    <citation type="submission" date="2015-07" db="EMBL/GenBank/DDBJ databases">
        <title>The genome of Pseudoloma neurophilia, a relevant intracellular parasite of the zebrafish.</title>
        <authorList>
            <person name="Ndikumana S."/>
            <person name="Pelin A."/>
            <person name="Sanders J."/>
            <person name="Corradi N."/>
        </authorList>
    </citation>
    <scope>NUCLEOTIDE SEQUENCE [LARGE SCALE GENOMIC DNA]</scope>
    <source>
        <strain evidence="1 2">MK1</strain>
    </source>
</reference>
<gene>
    <name evidence="1" type="ORF">M153_770007727</name>
</gene>
<sequence>MLTLQKMSQNSNKIVIQLPSNILYTQLPKKLIHNQQFTILNKKYICVKINTELKVCEQEDEQTTVPEKVTSYFWIREHF</sequence>
<accession>A0A0R0M7C9</accession>
<keyword evidence="2" id="KW-1185">Reference proteome</keyword>
<organism evidence="1 2">
    <name type="scientific">Pseudoloma neurophilia</name>
    <dbReference type="NCBI Taxonomy" id="146866"/>
    <lineage>
        <taxon>Eukaryota</taxon>
        <taxon>Fungi</taxon>
        <taxon>Fungi incertae sedis</taxon>
        <taxon>Microsporidia</taxon>
        <taxon>Pseudoloma</taxon>
    </lineage>
</organism>
<dbReference type="VEuPathDB" id="MicrosporidiaDB:M153_770007727"/>
<proteinExistence type="predicted"/>
<name>A0A0R0M7C9_9MICR</name>
<dbReference type="Proteomes" id="UP000051530">
    <property type="component" value="Unassembled WGS sequence"/>
</dbReference>
<dbReference type="OrthoDB" id="2190674at2759"/>
<evidence type="ECO:0000313" key="2">
    <source>
        <dbReference type="Proteomes" id="UP000051530"/>
    </source>
</evidence>
<dbReference type="EMBL" id="LGUB01000013">
    <property type="protein sequence ID" value="KRH94967.1"/>
    <property type="molecule type" value="Genomic_DNA"/>
</dbReference>
<dbReference type="AlphaFoldDB" id="A0A0R0M7C9"/>
<evidence type="ECO:0000313" key="1">
    <source>
        <dbReference type="EMBL" id="KRH94967.1"/>
    </source>
</evidence>
<protein>
    <submittedName>
        <fullName evidence="1">Uncharacterized protein</fullName>
    </submittedName>
</protein>